<dbReference type="Pfam" id="PF13487">
    <property type="entry name" value="HD_5"/>
    <property type="match status" value="1"/>
</dbReference>
<proteinExistence type="predicted"/>
<organism evidence="1 2">
    <name type="scientific">Halobacteriovorax marinus</name>
    <dbReference type="NCBI Taxonomy" id="97084"/>
    <lineage>
        <taxon>Bacteria</taxon>
        <taxon>Pseudomonadati</taxon>
        <taxon>Bdellovibrionota</taxon>
        <taxon>Bacteriovoracia</taxon>
        <taxon>Bacteriovoracales</taxon>
        <taxon>Halobacteriovoraceae</taxon>
        <taxon>Halobacteriovorax</taxon>
    </lineage>
</organism>
<dbReference type="InterPro" id="IPR006675">
    <property type="entry name" value="HDIG_dom"/>
</dbReference>
<dbReference type="Proteomes" id="UP000196531">
    <property type="component" value="Unassembled WGS sequence"/>
</dbReference>
<accession>A0A1Y5F3F1</accession>
<dbReference type="InterPro" id="IPR003607">
    <property type="entry name" value="HD/PDEase_dom"/>
</dbReference>
<dbReference type="EMBL" id="MAAO01000011">
    <property type="protein sequence ID" value="OUR94102.1"/>
    <property type="molecule type" value="Genomic_DNA"/>
</dbReference>
<evidence type="ECO:0000313" key="1">
    <source>
        <dbReference type="EMBL" id="OUR94102.1"/>
    </source>
</evidence>
<dbReference type="NCBIfam" id="TIGR00277">
    <property type="entry name" value="HDIG"/>
    <property type="match status" value="1"/>
</dbReference>
<gene>
    <name evidence="1" type="ORF">A9Q84_17480</name>
</gene>
<dbReference type="CDD" id="cd00077">
    <property type="entry name" value="HDc"/>
    <property type="match status" value="1"/>
</dbReference>
<name>A0A1Y5F3F1_9BACT</name>
<protein>
    <submittedName>
        <fullName evidence="1">Uncharacterized protein</fullName>
    </submittedName>
</protein>
<comment type="caution">
    <text evidence="1">The sequence shown here is derived from an EMBL/GenBank/DDBJ whole genome shotgun (WGS) entry which is preliminary data.</text>
</comment>
<dbReference type="PANTHER" id="PTHR43155">
    <property type="entry name" value="CYCLIC DI-GMP PHOSPHODIESTERASE PA4108-RELATED"/>
    <property type="match status" value="1"/>
</dbReference>
<reference evidence="2" key="1">
    <citation type="journal article" date="2017" name="Proc. Natl. Acad. Sci. U.S.A.">
        <title>Simulation of Deepwater Horizon oil plume reveals substrate specialization within a complex community of hydrocarbon-degraders.</title>
        <authorList>
            <person name="Hu P."/>
            <person name="Dubinsky E.A."/>
            <person name="Probst A.J."/>
            <person name="Wang J."/>
            <person name="Sieber C.M.K."/>
            <person name="Tom L.M."/>
            <person name="Gardinali P."/>
            <person name="Banfield J.F."/>
            <person name="Atlas R.M."/>
            <person name="Andersen G.L."/>
        </authorList>
    </citation>
    <scope>NUCLEOTIDE SEQUENCE [LARGE SCALE GENOMIC DNA]</scope>
</reference>
<dbReference type="Gene3D" id="1.10.3210.10">
    <property type="entry name" value="Hypothetical protein af1432"/>
    <property type="match status" value="1"/>
</dbReference>
<sequence>MDEVDKNEEHFMPVNIDIIRANCPFTFDLYIKVNEKYIHYIRKGDDMAEGRLESFKKIQKLKQKDVQRLFCPKEDREEFEGFIDEEIDEALTNENLDEDEKFDIINDIATAAVEVNFEDPESQEAYNLTLKAAKGLRKVVSDNPKALTKLFSKKKKKTEKIQQHCSNVAAIALKIAFSCGFRGDDLDNLGAACLLHDIGLKQMKQDDIDILFPRPKNRLKPNDKLIYKDHVAEGIRILSKKDFVNPNILKLIESHEEELGGGGYPNKVDKPEPLSQILGISNRFDKKVTFENLEIAEAFSSLKTEEIGNFELKYFEKLKEVVKAMV</sequence>
<dbReference type="AlphaFoldDB" id="A0A1Y5F3F1"/>
<dbReference type="PANTHER" id="PTHR43155:SF2">
    <property type="entry name" value="CYCLIC DI-GMP PHOSPHODIESTERASE PA4108"/>
    <property type="match status" value="1"/>
</dbReference>
<dbReference type="SUPFAM" id="SSF109604">
    <property type="entry name" value="HD-domain/PDEase-like"/>
    <property type="match status" value="1"/>
</dbReference>
<evidence type="ECO:0000313" key="2">
    <source>
        <dbReference type="Proteomes" id="UP000196531"/>
    </source>
</evidence>